<dbReference type="PRINTS" id="PR02001">
    <property type="entry name" value="GCR1CAMPR"/>
</dbReference>
<keyword evidence="9" id="KW-0675">Receptor</keyword>
<dbReference type="Pfam" id="PF00001">
    <property type="entry name" value="7tm_1"/>
    <property type="match status" value="1"/>
</dbReference>
<dbReference type="InterPro" id="IPR017981">
    <property type="entry name" value="GPCR_2-like_7TM"/>
</dbReference>
<comment type="subcellular location">
    <subcellularLocation>
        <location evidence="1">Membrane</location>
        <topology evidence="1">Multi-pass membrane protein</topology>
    </subcellularLocation>
</comment>
<name>A0AA35RAH8_GEOBA</name>
<feature type="transmembrane region" description="Helical" evidence="6">
    <location>
        <begin position="112"/>
        <end position="136"/>
    </location>
</feature>
<proteinExistence type="predicted"/>
<evidence type="ECO:0000313" key="9">
    <source>
        <dbReference type="EMBL" id="CAI8007654.1"/>
    </source>
</evidence>
<dbReference type="Proteomes" id="UP001174909">
    <property type="component" value="Unassembled WGS sequence"/>
</dbReference>
<evidence type="ECO:0000313" key="10">
    <source>
        <dbReference type="Proteomes" id="UP001174909"/>
    </source>
</evidence>
<keyword evidence="10" id="KW-1185">Reference proteome</keyword>
<evidence type="ECO:0000259" key="8">
    <source>
        <dbReference type="PROSITE" id="PS50262"/>
    </source>
</evidence>
<dbReference type="SUPFAM" id="SSF81321">
    <property type="entry name" value="Family A G protein-coupled receptor-like"/>
    <property type="match status" value="1"/>
</dbReference>
<evidence type="ECO:0000259" key="7">
    <source>
        <dbReference type="PROSITE" id="PS50261"/>
    </source>
</evidence>
<evidence type="ECO:0000256" key="1">
    <source>
        <dbReference type="ARBA" id="ARBA00004141"/>
    </source>
</evidence>
<feature type="transmembrane region" description="Helical" evidence="6">
    <location>
        <begin position="148"/>
        <end position="168"/>
    </location>
</feature>
<dbReference type="EMBL" id="CASHTH010000795">
    <property type="protein sequence ID" value="CAI8007654.1"/>
    <property type="molecule type" value="Genomic_DNA"/>
</dbReference>
<dbReference type="GO" id="GO:0007189">
    <property type="term" value="P:adenylate cyclase-activating G protein-coupled receptor signaling pathway"/>
    <property type="evidence" value="ECO:0007669"/>
    <property type="project" value="TreeGrafter"/>
</dbReference>
<dbReference type="InterPro" id="IPR022343">
    <property type="entry name" value="GCR1-cAMP_receptor"/>
</dbReference>
<feature type="transmembrane region" description="Helical" evidence="6">
    <location>
        <begin position="251"/>
        <end position="275"/>
    </location>
</feature>
<comment type="caution">
    <text evidence="9">The sequence shown here is derived from an EMBL/GenBank/DDBJ whole genome shotgun (WGS) entry which is preliminary data.</text>
</comment>
<dbReference type="PANTHER" id="PTHR23112">
    <property type="entry name" value="G PROTEIN-COUPLED RECEPTOR 157-RELATED"/>
    <property type="match status" value="1"/>
</dbReference>
<dbReference type="AlphaFoldDB" id="A0AA35RAH8"/>
<reference evidence="9" key="1">
    <citation type="submission" date="2023-03" db="EMBL/GenBank/DDBJ databases">
        <authorList>
            <person name="Steffen K."/>
            <person name="Cardenas P."/>
        </authorList>
    </citation>
    <scope>NUCLEOTIDE SEQUENCE</scope>
</reference>
<organism evidence="9 10">
    <name type="scientific">Geodia barretti</name>
    <name type="common">Barrett's horny sponge</name>
    <dbReference type="NCBI Taxonomy" id="519541"/>
    <lineage>
        <taxon>Eukaryota</taxon>
        <taxon>Metazoa</taxon>
        <taxon>Porifera</taxon>
        <taxon>Demospongiae</taxon>
        <taxon>Heteroscleromorpha</taxon>
        <taxon>Tetractinellida</taxon>
        <taxon>Astrophorina</taxon>
        <taxon>Geodiidae</taxon>
        <taxon>Geodia</taxon>
    </lineage>
</organism>
<feature type="domain" description="G-protein coupled receptors family 2 profile 2" evidence="7">
    <location>
        <begin position="27"/>
        <end position="323"/>
    </location>
</feature>
<dbReference type="GO" id="GO:0007166">
    <property type="term" value="P:cell surface receptor signaling pathway"/>
    <property type="evidence" value="ECO:0007669"/>
    <property type="project" value="InterPro"/>
</dbReference>
<evidence type="ECO:0000256" key="2">
    <source>
        <dbReference type="ARBA" id="ARBA00022692"/>
    </source>
</evidence>
<dbReference type="Gene3D" id="1.20.1070.10">
    <property type="entry name" value="Rhodopsin 7-helix transmembrane proteins"/>
    <property type="match status" value="1"/>
</dbReference>
<dbReference type="GO" id="GO:0004930">
    <property type="term" value="F:G protein-coupled receptor activity"/>
    <property type="evidence" value="ECO:0007669"/>
    <property type="project" value="InterPro"/>
</dbReference>
<feature type="domain" description="G-protein coupled receptors family 1 profile" evidence="8">
    <location>
        <begin position="41"/>
        <end position="264"/>
    </location>
</feature>
<protein>
    <submittedName>
        <fullName evidence="9">G-protein coupled receptor 157</fullName>
    </submittedName>
</protein>
<feature type="transmembrane region" description="Helical" evidence="6">
    <location>
        <begin position="62"/>
        <end position="85"/>
    </location>
</feature>
<dbReference type="PROSITE" id="PS50261">
    <property type="entry name" value="G_PROTEIN_RECEP_F2_4"/>
    <property type="match status" value="1"/>
</dbReference>
<feature type="transmembrane region" description="Helical" evidence="6">
    <location>
        <begin position="29"/>
        <end position="50"/>
    </location>
</feature>
<accession>A0AA35RAH8</accession>
<evidence type="ECO:0000256" key="6">
    <source>
        <dbReference type="SAM" id="Phobius"/>
    </source>
</evidence>
<dbReference type="PANTHER" id="PTHR23112:SF47">
    <property type="entry name" value="G-PROTEIN COUPLED RECEPTOR 157"/>
    <property type="match status" value="1"/>
</dbReference>
<keyword evidence="3 6" id="KW-1133">Transmembrane helix</keyword>
<gene>
    <name evidence="9" type="ORF">GBAR_LOCUS5319</name>
</gene>
<dbReference type="PROSITE" id="PS50262">
    <property type="entry name" value="G_PROTEIN_RECEP_F1_2"/>
    <property type="match status" value="1"/>
</dbReference>
<dbReference type="GO" id="GO:0005886">
    <property type="term" value="C:plasma membrane"/>
    <property type="evidence" value="ECO:0007669"/>
    <property type="project" value="TreeGrafter"/>
</dbReference>
<feature type="transmembrane region" description="Helical" evidence="6">
    <location>
        <begin position="212"/>
        <end position="230"/>
    </location>
</feature>
<dbReference type="InterPro" id="IPR017452">
    <property type="entry name" value="GPCR_Rhodpsn_7TM"/>
</dbReference>
<keyword evidence="4 6" id="KW-0472">Membrane</keyword>
<sequence length="449" mass="49937">MRYNDSECPQEFNCTGDNVSFSIGTTPSYASLASSSLSCLGSVLIILAFLMLPEIRTGAQKLITLLSIADFFTAFGYFIAAINFLQHYRTSEQKGDKRNCETFETVCEAQSFITTTSSLCSFLWTIFLAVYFHVVIVNKQSLLFGKKAFALINLISWGVPLVITIPLLCTKHLGFTPFSTANWCFIRDSQKHSIKKDLFIILVLVAGKFWEILSYILVTILYISISISIYRSRRRLSVAQNGAPRMSQERVELRLLSIPIVFLLLRLWGTIQFFYSLSLTSSAHVEQCIPKTKYRVLLWLGVMQAIGDSGQGWSNAILYIFLSPTIRMWFICECITGCCSQLQALGRACGVQLSGYSRFSINDPSVNDGLNSEREALNGSVAYIDREQAGLKRTDSSSSYGAMIVTDNVSDYPPGVFCTAVKTPGDAAKSRVRGREELSDAASLSHQTD</sequence>
<evidence type="ECO:0000256" key="3">
    <source>
        <dbReference type="ARBA" id="ARBA00022989"/>
    </source>
</evidence>
<feature type="region of interest" description="Disordered" evidence="5">
    <location>
        <begin position="428"/>
        <end position="449"/>
    </location>
</feature>
<evidence type="ECO:0000256" key="4">
    <source>
        <dbReference type="ARBA" id="ARBA00023136"/>
    </source>
</evidence>
<dbReference type="InterPro" id="IPR000276">
    <property type="entry name" value="GPCR_Rhodpsn"/>
</dbReference>
<keyword evidence="2 6" id="KW-0812">Transmembrane</keyword>
<evidence type="ECO:0000256" key="5">
    <source>
        <dbReference type="SAM" id="MobiDB-lite"/>
    </source>
</evidence>